<dbReference type="EMBL" id="AZBU02000014">
    <property type="protein sequence ID" value="TKR58036.1"/>
    <property type="molecule type" value="Genomic_DNA"/>
</dbReference>
<evidence type="ECO:0000313" key="2">
    <source>
        <dbReference type="Proteomes" id="UP000298663"/>
    </source>
</evidence>
<comment type="caution">
    <text evidence="1">The sequence shown here is derived from an EMBL/GenBank/DDBJ whole genome shotgun (WGS) entry which is preliminary data.</text>
</comment>
<evidence type="ECO:0000313" key="1">
    <source>
        <dbReference type="EMBL" id="TKR58036.1"/>
    </source>
</evidence>
<reference evidence="1 2" key="1">
    <citation type="journal article" date="2015" name="Genome Biol.">
        <title>Comparative genomics of Steinernema reveals deeply conserved gene regulatory networks.</title>
        <authorList>
            <person name="Dillman A.R."/>
            <person name="Macchietto M."/>
            <person name="Porter C.F."/>
            <person name="Rogers A."/>
            <person name="Williams B."/>
            <person name="Antoshechkin I."/>
            <person name="Lee M.M."/>
            <person name="Goodwin Z."/>
            <person name="Lu X."/>
            <person name="Lewis E.E."/>
            <person name="Goodrich-Blair H."/>
            <person name="Stock S.P."/>
            <person name="Adams B.J."/>
            <person name="Sternberg P.W."/>
            <person name="Mortazavi A."/>
        </authorList>
    </citation>
    <scope>NUCLEOTIDE SEQUENCE [LARGE SCALE GENOMIC DNA]</scope>
    <source>
        <strain evidence="1 2">ALL</strain>
    </source>
</reference>
<name>A0A4U5LQ16_STECR</name>
<dbReference type="Proteomes" id="UP000298663">
    <property type="component" value="Unassembled WGS sequence"/>
</dbReference>
<proteinExistence type="predicted"/>
<reference evidence="1 2" key="2">
    <citation type="journal article" date="2019" name="G3 (Bethesda)">
        <title>Hybrid Assembly of the Genome of the Entomopathogenic Nematode Steinernema carpocapsae Identifies the X-Chromosome.</title>
        <authorList>
            <person name="Serra L."/>
            <person name="Macchietto M."/>
            <person name="Macias-Munoz A."/>
            <person name="McGill C.J."/>
            <person name="Rodriguez I.M."/>
            <person name="Rodriguez B."/>
            <person name="Murad R."/>
            <person name="Mortazavi A."/>
        </authorList>
    </citation>
    <scope>NUCLEOTIDE SEQUENCE [LARGE SCALE GENOMIC DNA]</scope>
    <source>
        <strain evidence="1 2">ALL</strain>
    </source>
</reference>
<keyword evidence="2" id="KW-1185">Reference proteome</keyword>
<protein>
    <submittedName>
        <fullName evidence="1">Uncharacterized protein</fullName>
    </submittedName>
</protein>
<organism evidence="1 2">
    <name type="scientific">Steinernema carpocapsae</name>
    <name type="common">Entomopathogenic nematode</name>
    <dbReference type="NCBI Taxonomy" id="34508"/>
    <lineage>
        <taxon>Eukaryota</taxon>
        <taxon>Metazoa</taxon>
        <taxon>Ecdysozoa</taxon>
        <taxon>Nematoda</taxon>
        <taxon>Chromadorea</taxon>
        <taxon>Rhabditida</taxon>
        <taxon>Tylenchina</taxon>
        <taxon>Panagrolaimomorpha</taxon>
        <taxon>Strongyloidoidea</taxon>
        <taxon>Steinernematidae</taxon>
        <taxon>Steinernema</taxon>
    </lineage>
</organism>
<dbReference type="AlphaFoldDB" id="A0A4U5LQ16"/>
<accession>A0A4U5LQ16</accession>
<sequence>MFASSTRQLFKLNEVLVNRSASLRLDRPSATDADFKNISFEFDQHGKVSFKAPKKTLTEFQVKDSRYELIILRREIPCGQHKGLQQFPSGLGPRSCRQVYG</sequence>
<gene>
    <name evidence="1" type="ORF">L596_030660</name>
</gene>